<dbReference type="SUPFAM" id="SSF51306">
    <property type="entry name" value="LexA/Signal peptidase"/>
    <property type="match status" value="1"/>
</dbReference>
<dbReference type="EMBL" id="JACNEP010000025">
    <property type="protein sequence ID" value="MBC3767797.1"/>
    <property type="molecule type" value="Genomic_DNA"/>
</dbReference>
<dbReference type="RefSeq" id="WP_186508432.1">
    <property type="nucleotide sequence ID" value="NZ_JACNEP010000025.1"/>
</dbReference>
<organism evidence="2 3">
    <name type="scientific">Neptunicella marina</name>
    <dbReference type="NCBI Taxonomy" id="2125989"/>
    <lineage>
        <taxon>Bacteria</taxon>
        <taxon>Pseudomonadati</taxon>
        <taxon>Pseudomonadota</taxon>
        <taxon>Gammaproteobacteria</taxon>
        <taxon>Alteromonadales</taxon>
        <taxon>Alteromonadaceae</taxon>
        <taxon>Neptunicella</taxon>
    </lineage>
</organism>
<dbReference type="InterPro" id="IPR015927">
    <property type="entry name" value="Peptidase_S24_S26A/B/C"/>
</dbReference>
<name>A0A8J6M4B4_9ALTE</name>
<evidence type="ECO:0000259" key="1">
    <source>
        <dbReference type="Pfam" id="PF00717"/>
    </source>
</evidence>
<evidence type="ECO:0000313" key="3">
    <source>
        <dbReference type="Proteomes" id="UP000601768"/>
    </source>
</evidence>
<evidence type="ECO:0000313" key="2">
    <source>
        <dbReference type="EMBL" id="MBC3767797.1"/>
    </source>
</evidence>
<gene>
    <name evidence="2" type="ORF">H8B19_18110</name>
</gene>
<dbReference type="Proteomes" id="UP000601768">
    <property type="component" value="Unassembled WGS sequence"/>
</dbReference>
<proteinExistence type="predicted"/>
<feature type="domain" description="Peptidase S24/S26A/S26B/S26C" evidence="1">
    <location>
        <begin position="101"/>
        <end position="180"/>
    </location>
</feature>
<dbReference type="InterPro" id="IPR039418">
    <property type="entry name" value="LexA-like"/>
</dbReference>
<reference evidence="2" key="2">
    <citation type="submission" date="2020-08" db="EMBL/GenBank/DDBJ databases">
        <authorList>
            <person name="Lai Q."/>
        </authorList>
    </citation>
    <scope>NUCLEOTIDE SEQUENCE</scope>
    <source>
        <strain evidence="2">S27-2</strain>
    </source>
</reference>
<dbReference type="CDD" id="cd06529">
    <property type="entry name" value="S24_LexA-like"/>
    <property type="match status" value="1"/>
</dbReference>
<keyword evidence="3" id="KW-1185">Reference proteome</keyword>
<reference evidence="2" key="1">
    <citation type="journal article" date="2018" name="Int. J. Syst. Evol. Microbiol.">
        <title>Neptunicella marina gen. nov., sp. nov., isolated from surface seawater.</title>
        <authorList>
            <person name="Liu X."/>
            <person name="Lai Q."/>
            <person name="Du Y."/>
            <person name="Zhang X."/>
            <person name="Liu Z."/>
            <person name="Sun F."/>
            <person name="Shao Z."/>
        </authorList>
    </citation>
    <scope>NUCLEOTIDE SEQUENCE</scope>
    <source>
        <strain evidence="2">S27-2</strain>
    </source>
</reference>
<dbReference type="Gene3D" id="2.10.109.10">
    <property type="entry name" value="Umud Fragment, subunit A"/>
    <property type="match status" value="1"/>
</dbReference>
<accession>A0A8J6M4B4</accession>
<sequence>MDVMQFCRHLFEIREQRISRAEMSRKYPWHENMLKAYEKDRLCDVDYLAALSNTTGCDFMELLRLRLKVGVLGDQIDSFHSVQSAVVEPKPLCSAKSEILINDDSMSPTIAVGATLSIDYSDRNPKEGSIYIIALENQQVPRRIQTGLNNSLILVADNNRFVPVTVDADKLDSFIVVGRVTGTLNPL</sequence>
<comment type="caution">
    <text evidence="2">The sequence shown here is derived from an EMBL/GenBank/DDBJ whole genome shotgun (WGS) entry which is preliminary data.</text>
</comment>
<protein>
    <submittedName>
        <fullName evidence="2">S24 family peptidase</fullName>
    </submittedName>
</protein>
<dbReference type="AlphaFoldDB" id="A0A8J6M4B4"/>
<dbReference type="Pfam" id="PF00717">
    <property type="entry name" value="Peptidase_S24"/>
    <property type="match status" value="1"/>
</dbReference>
<dbReference type="InterPro" id="IPR036286">
    <property type="entry name" value="LexA/Signal_pep-like_sf"/>
</dbReference>